<dbReference type="RefSeq" id="WP_408634010.1">
    <property type="nucleotide sequence ID" value="NZ_LR214970.1"/>
</dbReference>
<evidence type="ECO:0000313" key="3">
    <source>
        <dbReference type="Proteomes" id="UP000290942"/>
    </source>
</evidence>
<evidence type="ECO:0000313" key="2">
    <source>
        <dbReference type="EMBL" id="VEU60699.1"/>
    </source>
</evidence>
<dbReference type="AlphaFoldDB" id="A0A449A8V3"/>
<dbReference type="NCBIfam" id="NF045996">
    <property type="entry name" value="MAG0920_fam"/>
    <property type="match status" value="1"/>
</dbReference>
<name>A0A449A8V3_9BACT</name>
<organism evidence="2 3">
    <name type="scientific">Mycoplasmopsis bovigenitalium</name>
    <dbReference type="NCBI Taxonomy" id="2112"/>
    <lineage>
        <taxon>Bacteria</taxon>
        <taxon>Bacillati</taxon>
        <taxon>Mycoplasmatota</taxon>
        <taxon>Mycoplasmoidales</taxon>
        <taxon>Metamycoplasmataceae</taxon>
        <taxon>Mycoplasmopsis</taxon>
    </lineage>
</organism>
<feature type="transmembrane region" description="Helical" evidence="1">
    <location>
        <begin position="6"/>
        <end position="24"/>
    </location>
</feature>
<reference evidence="2 3" key="1">
    <citation type="submission" date="2019-01" db="EMBL/GenBank/DDBJ databases">
        <authorList>
            <consortium name="Pathogen Informatics"/>
        </authorList>
    </citation>
    <scope>NUCLEOTIDE SEQUENCE [LARGE SCALE GENOMIC DNA]</scope>
    <source>
        <strain evidence="2 3">NCTC10122</strain>
    </source>
</reference>
<dbReference type="EMBL" id="LR214970">
    <property type="protein sequence ID" value="VEU60699.1"/>
    <property type="molecule type" value="Genomic_DNA"/>
</dbReference>
<keyword evidence="1" id="KW-0472">Membrane</keyword>
<gene>
    <name evidence="2" type="ORF">NCTC10122_00299</name>
</gene>
<feature type="transmembrane region" description="Helical" evidence="1">
    <location>
        <begin position="63"/>
        <end position="88"/>
    </location>
</feature>
<dbReference type="Proteomes" id="UP000290942">
    <property type="component" value="Chromosome"/>
</dbReference>
<keyword evidence="1" id="KW-1133">Transmembrane helix</keyword>
<sequence>MLIFSIILLSVIICCFLVSFISWCTPNVRCYIYSTKFSVNYLTKKELKCQYYVAAELFKFTKIYLYSHLSAMILSLIGLAISIVNIIIYSNFENSDGTTFVFSMHMLLFLSLISVYFIICLFAGIKRYIRMKKWLIFNYKLPDESLIERKINVNTKERQIYPTKHRYPYFTLPARERFWTFYKNDFENLYSNKQKLLVYLSLIIDFDNVVVGIASEKLNIDMLRDEAKKVNII</sequence>
<accession>A0A449A8V3</accession>
<proteinExistence type="predicted"/>
<evidence type="ECO:0000256" key="1">
    <source>
        <dbReference type="SAM" id="Phobius"/>
    </source>
</evidence>
<protein>
    <submittedName>
        <fullName evidence="2">Uncharacterized protein</fullName>
    </submittedName>
</protein>
<keyword evidence="1" id="KW-0812">Transmembrane</keyword>
<feature type="transmembrane region" description="Helical" evidence="1">
    <location>
        <begin position="100"/>
        <end position="125"/>
    </location>
</feature>